<evidence type="ECO:0000313" key="2">
    <source>
        <dbReference type="Proteomes" id="UP000242705"/>
    </source>
</evidence>
<reference evidence="1 2" key="1">
    <citation type="journal article" date="2014" name="BMC Genomics">
        <title>Comparison of environmental and isolate Sulfobacillus genomes reveals diverse carbon, sulfur, nitrogen, and hydrogen metabolisms.</title>
        <authorList>
            <person name="Justice N.B."/>
            <person name="Norman A."/>
            <person name="Brown C.T."/>
            <person name="Singh A."/>
            <person name="Thomas B.C."/>
            <person name="Banfield J.F."/>
        </authorList>
    </citation>
    <scope>NUCLEOTIDE SEQUENCE [LARGE SCALE GENOMIC DNA]</scope>
    <source>
        <strain evidence="1">AMDSBA5</strain>
    </source>
</reference>
<evidence type="ECO:0000313" key="1">
    <source>
        <dbReference type="EMBL" id="PSR29009.1"/>
    </source>
</evidence>
<comment type="caution">
    <text evidence="1">The sequence shown here is derived from an EMBL/GenBank/DDBJ whole genome shotgun (WGS) entry which is preliminary data.</text>
</comment>
<name>A0A2T2X3F4_SULTH</name>
<dbReference type="EMBL" id="PXYX01000004">
    <property type="protein sequence ID" value="PSR29009.1"/>
    <property type="molecule type" value="Genomic_DNA"/>
</dbReference>
<dbReference type="PROSITE" id="PS51257">
    <property type="entry name" value="PROKAR_LIPOPROTEIN"/>
    <property type="match status" value="1"/>
</dbReference>
<dbReference type="Proteomes" id="UP000242705">
    <property type="component" value="Unassembled WGS sequence"/>
</dbReference>
<gene>
    <name evidence="1" type="ORF">C7B47_03395</name>
</gene>
<dbReference type="InterPro" id="IPR029046">
    <property type="entry name" value="LolA/LolB/LppX"/>
</dbReference>
<organism evidence="1 2">
    <name type="scientific">Sulfobacillus thermosulfidooxidans</name>
    <dbReference type="NCBI Taxonomy" id="28034"/>
    <lineage>
        <taxon>Bacteria</taxon>
        <taxon>Bacillati</taxon>
        <taxon>Bacillota</taxon>
        <taxon>Clostridia</taxon>
        <taxon>Eubacteriales</taxon>
        <taxon>Clostridiales Family XVII. Incertae Sedis</taxon>
        <taxon>Sulfobacillus</taxon>
    </lineage>
</organism>
<accession>A0A2T2X3F4</accession>
<dbReference type="SUPFAM" id="SSF89392">
    <property type="entry name" value="Prokaryotic lipoproteins and lipoprotein localization factors"/>
    <property type="match status" value="1"/>
</dbReference>
<dbReference type="AlphaFoldDB" id="A0A2T2X3F4"/>
<protein>
    <submittedName>
        <fullName evidence="1">Uncharacterized protein</fullName>
    </submittedName>
</protein>
<sequence>MKRWHAYLISGGWVVVLAGCGFGHPEAITHNSKPKAVASEILSRMSSWQNVRATVKETQIISAHQVKTLDYQITSNLPSGQYVINLLGSHPISIYVNSHETIWYPQNSKHYSVLAGLPAADAPWTIAAELPNWLRHSQVHGVRVKGDKVSLMMTLVLPSSKSPVDALLIYDTATNTPESFSMQVGKTKIAETFSHFQVNPNVPASTFSFSPPQGVTPAISLTQTGTALNLAKSQLNFPIVLPPSSAGMTLDAINTGTNAQGQRVVILSFTAQDSSSVIITEKSSHHPITALPNSNLTSTTESVGSLTVVVANLPDNMEEAAFVVHNTEVIVEGNASTVDSLLNQWGNLPSLTSSVLPSSGSTPSSP</sequence>
<proteinExistence type="predicted"/>
<dbReference type="Gene3D" id="2.50.20.10">
    <property type="entry name" value="Lipoprotein localisation LolA/LolB/LppX"/>
    <property type="match status" value="1"/>
</dbReference>